<evidence type="ECO:0000259" key="3">
    <source>
        <dbReference type="PROSITE" id="PS50941"/>
    </source>
</evidence>
<dbReference type="InterPro" id="IPR001002">
    <property type="entry name" value="Chitin-bd_1"/>
</dbReference>
<dbReference type="Proteomes" id="UP000800039">
    <property type="component" value="Unassembled WGS sequence"/>
</dbReference>
<name>A0A9P4LBH6_9PLEO</name>
<evidence type="ECO:0000313" key="4">
    <source>
        <dbReference type="EMBL" id="KAF1849606.1"/>
    </source>
</evidence>
<gene>
    <name evidence="4" type="ORF">K460DRAFT_247067</name>
</gene>
<feature type="domain" description="Chitin-binding type-1" evidence="3">
    <location>
        <begin position="12"/>
        <end position="56"/>
    </location>
</feature>
<dbReference type="RefSeq" id="XP_040792169.1">
    <property type="nucleotide sequence ID" value="XM_040927352.1"/>
</dbReference>
<dbReference type="OrthoDB" id="1193027at2759"/>
<organism evidence="4 5">
    <name type="scientific">Cucurbitaria berberidis CBS 394.84</name>
    <dbReference type="NCBI Taxonomy" id="1168544"/>
    <lineage>
        <taxon>Eukaryota</taxon>
        <taxon>Fungi</taxon>
        <taxon>Dikarya</taxon>
        <taxon>Ascomycota</taxon>
        <taxon>Pezizomycotina</taxon>
        <taxon>Dothideomycetes</taxon>
        <taxon>Pleosporomycetidae</taxon>
        <taxon>Pleosporales</taxon>
        <taxon>Pleosporineae</taxon>
        <taxon>Cucurbitariaceae</taxon>
        <taxon>Cucurbitaria</taxon>
    </lineage>
</organism>
<dbReference type="PROSITE" id="PS50941">
    <property type="entry name" value="CHIT_BIND_I_2"/>
    <property type="match status" value="1"/>
</dbReference>
<dbReference type="GeneID" id="63844605"/>
<accession>A0A9P4LBH6</accession>
<comment type="caution">
    <text evidence="4">The sequence shown here is derived from an EMBL/GenBank/DDBJ whole genome shotgun (WGS) entry which is preliminary data.</text>
</comment>
<feature type="disulfide bond" evidence="2">
    <location>
        <begin position="31"/>
        <end position="45"/>
    </location>
</feature>
<keyword evidence="1 2" id="KW-0147">Chitin-binding</keyword>
<dbReference type="AlphaFoldDB" id="A0A9P4LBH6"/>
<evidence type="ECO:0000256" key="2">
    <source>
        <dbReference type="PROSITE-ProRule" id="PRU00261"/>
    </source>
</evidence>
<dbReference type="EMBL" id="ML976614">
    <property type="protein sequence ID" value="KAF1849606.1"/>
    <property type="molecule type" value="Genomic_DNA"/>
</dbReference>
<dbReference type="SUPFAM" id="SSF57016">
    <property type="entry name" value="Plant lectins/antimicrobial peptides"/>
    <property type="match status" value="1"/>
</dbReference>
<protein>
    <submittedName>
        <fullName evidence="4">Carbohydrate-binding module family 18 protein</fullName>
    </submittedName>
</protein>
<keyword evidence="2" id="KW-1015">Disulfide bond</keyword>
<feature type="non-terminal residue" evidence="4">
    <location>
        <position position="56"/>
    </location>
</feature>
<dbReference type="GO" id="GO:0008061">
    <property type="term" value="F:chitin binding"/>
    <property type="evidence" value="ECO:0007669"/>
    <property type="project" value="UniProtKB-UniRule"/>
</dbReference>
<comment type="caution">
    <text evidence="2">Lacks conserved residue(s) required for the propagation of feature annotation.</text>
</comment>
<evidence type="ECO:0000313" key="5">
    <source>
        <dbReference type="Proteomes" id="UP000800039"/>
    </source>
</evidence>
<dbReference type="InterPro" id="IPR036861">
    <property type="entry name" value="Endochitinase-like_sf"/>
</dbReference>
<proteinExistence type="predicted"/>
<dbReference type="Gene3D" id="3.30.60.10">
    <property type="entry name" value="Endochitinase-like"/>
    <property type="match status" value="1"/>
</dbReference>
<feature type="non-terminal residue" evidence="4">
    <location>
        <position position="1"/>
    </location>
</feature>
<dbReference type="CDD" id="cd11618">
    <property type="entry name" value="ChtBD1_1"/>
    <property type="match status" value="1"/>
</dbReference>
<dbReference type="Pfam" id="PF00187">
    <property type="entry name" value="Chitin_bind_1"/>
    <property type="match status" value="1"/>
</dbReference>
<reference evidence="4" key="1">
    <citation type="submission" date="2020-01" db="EMBL/GenBank/DDBJ databases">
        <authorList>
            <consortium name="DOE Joint Genome Institute"/>
            <person name="Haridas S."/>
            <person name="Albert R."/>
            <person name="Binder M."/>
            <person name="Bloem J."/>
            <person name="Labutti K."/>
            <person name="Salamov A."/>
            <person name="Andreopoulos B."/>
            <person name="Baker S.E."/>
            <person name="Barry K."/>
            <person name="Bills G."/>
            <person name="Bluhm B.H."/>
            <person name="Cannon C."/>
            <person name="Castanera R."/>
            <person name="Culley D.E."/>
            <person name="Daum C."/>
            <person name="Ezra D."/>
            <person name="Gonzalez J.B."/>
            <person name="Henrissat B."/>
            <person name="Kuo A."/>
            <person name="Liang C."/>
            <person name="Lipzen A."/>
            <person name="Lutzoni F."/>
            <person name="Magnuson J."/>
            <person name="Mondo S."/>
            <person name="Nolan M."/>
            <person name="Ohm R."/>
            <person name="Pangilinan J."/>
            <person name="Park H.-J."/>
            <person name="Ramirez L."/>
            <person name="Alfaro M."/>
            <person name="Sun H."/>
            <person name="Tritt A."/>
            <person name="Yoshinaga Y."/>
            <person name="Zwiers L.-H."/>
            <person name="Turgeon B.G."/>
            <person name="Goodwin S.B."/>
            <person name="Spatafora J.W."/>
            <person name="Crous P.W."/>
            <person name="Grigoriev I.V."/>
        </authorList>
    </citation>
    <scope>NUCLEOTIDE SEQUENCE</scope>
    <source>
        <strain evidence="4">CBS 394.84</strain>
    </source>
</reference>
<keyword evidence="5" id="KW-1185">Reference proteome</keyword>
<sequence>PSATPGLKISPDATCGGKTGYTCLGSKFGNCCSQYGWCGTTTAYCGAGCQTKSGTC</sequence>
<evidence type="ECO:0000256" key="1">
    <source>
        <dbReference type="ARBA" id="ARBA00022669"/>
    </source>
</evidence>